<evidence type="ECO:0000313" key="1">
    <source>
        <dbReference type="EMBL" id="MBB5792835.1"/>
    </source>
</evidence>
<dbReference type="EMBL" id="JACHNE010000001">
    <property type="protein sequence ID" value="MBB5792835.1"/>
    <property type="molecule type" value="Genomic_DNA"/>
</dbReference>
<reference evidence="1 2" key="1">
    <citation type="submission" date="2020-08" db="EMBL/GenBank/DDBJ databases">
        <title>Sequencing the genomes of 1000 actinobacteria strains.</title>
        <authorList>
            <person name="Klenk H.-P."/>
        </authorList>
    </citation>
    <scope>NUCLEOTIDE SEQUENCE [LARGE SCALE GENOMIC DNA]</scope>
    <source>
        <strain evidence="1 2">DSM 40084</strain>
    </source>
</reference>
<comment type="caution">
    <text evidence="1">The sequence shown here is derived from an EMBL/GenBank/DDBJ whole genome shotgun (WGS) entry which is preliminary data.</text>
</comment>
<proteinExistence type="predicted"/>
<keyword evidence="2" id="KW-1185">Reference proteome</keyword>
<evidence type="ECO:0008006" key="3">
    <source>
        <dbReference type="Google" id="ProtNLM"/>
    </source>
</evidence>
<organism evidence="1 2">
    <name type="scientific">Streptomyces caelestis</name>
    <dbReference type="NCBI Taxonomy" id="36816"/>
    <lineage>
        <taxon>Bacteria</taxon>
        <taxon>Bacillati</taxon>
        <taxon>Actinomycetota</taxon>
        <taxon>Actinomycetes</taxon>
        <taxon>Kitasatosporales</taxon>
        <taxon>Streptomycetaceae</taxon>
        <taxon>Streptomyces</taxon>
    </lineage>
</organism>
<name>A0A7W9LQW8_9ACTN</name>
<evidence type="ECO:0000313" key="2">
    <source>
        <dbReference type="Proteomes" id="UP000590647"/>
    </source>
</evidence>
<sequence length="55" mass="5859">MDAATLRRARGWAVLTALSGILIREAGLHGRPGGKATWGPPAQAALRRLIATVRR</sequence>
<dbReference type="AlphaFoldDB" id="A0A7W9LQW8"/>
<gene>
    <name evidence="1" type="ORF">HDA41_000799</name>
</gene>
<dbReference type="Proteomes" id="UP000590647">
    <property type="component" value="Unassembled WGS sequence"/>
</dbReference>
<accession>A0A7W9LQW8</accession>
<protein>
    <recommendedName>
        <fullName evidence="3">Transposase</fullName>
    </recommendedName>
</protein>